<reference evidence="2 3" key="1">
    <citation type="journal article" date="2021" name="Elife">
        <title>Chloroplast acquisition without the gene transfer in kleptoplastic sea slugs, Plakobranchus ocellatus.</title>
        <authorList>
            <person name="Maeda T."/>
            <person name="Takahashi S."/>
            <person name="Yoshida T."/>
            <person name="Shimamura S."/>
            <person name="Takaki Y."/>
            <person name="Nagai Y."/>
            <person name="Toyoda A."/>
            <person name="Suzuki Y."/>
            <person name="Arimoto A."/>
            <person name="Ishii H."/>
            <person name="Satoh N."/>
            <person name="Nishiyama T."/>
            <person name="Hasebe M."/>
            <person name="Maruyama T."/>
            <person name="Minagawa J."/>
            <person name="Obokata J."/>
            <person name="Shigenobu S."/>
        </authorList>
    </citation>
    <scope>NUCLEOTIDE SEQUENCE [LARGE SCALE GENOMIC DNA]</scope>
</reference>
<protein>
    <recommendedName>
        <fullName evidence="1">BTB domain-containing protein</fullName>
    </recommendedName>
</protein>
<gene>
    <name evidence="2" type="ORF">PoB_001053200</name>
</gene>
<dbReference type="SUPFAM" id="SSF54695">
    <property type="entry name" value="POZ domain"/>
    <property type="match status" value="1"/>
</dbReference>
<dbReference type="CDD" id="cd18186">
    <property type="entry name" value="BTB_POZ_ZBTB_KLHL-like"/>
    <property type="match status" value="1"/>
</dbReference>
<name>A0AAV3YNM2_9GAST</name>
<evidence type="ECO:0000259" key="1">
    <source>
        <dbReference type="PROSITE" id="PS50097"/>
    </source>
</evidence>
<keyword evidence="3" id="KW-1185">Reference proteome</keyword>
<evidence type="ECO:0000313" key="3">
    <source>
        <dbReference type="Proteomes" id="UP000735302"/>
    </source>
</evidence>
<feature type="domain" description="BTB" evidence="1">
    <location>
        <begin position="31"/>
        <end position="103"/>
    </location>
</feature>
<dbReference type="Proteomes" id="UP000735302">
    <property type="component" value="Unassembled WGS sequence"/>
</dbReference>
<dbReference type="PANTHER" id="PTHR45632">
    <property type="entry name" value="LD33804P"/>
    <property type="match status" value="1"/>
</dbReference>
<dbReference type="PROSITE" id="PS50097">
    <property type="entry name" value="BTB"/>
    <property type="match status" value="1"/>
</dbReference>
<dbReference type="SMART" id="SM00225">
    <property type="entry name" value="BTB"/>
    <property type="match status" value="1"/>
</dbReference>
<dbReference type="CDD" id="cd14733">
    <property type="entry name" value="BACK"/>
    <property type="match status" value="2"/>
</dbReference>
<comment type="caution">
    <text evidence="2">The sequence shown here is derived from an EMBL/GenBank/DDBJ whole genome shotgun (WGS) entry which is preliminary data.</text>
</comment>
<dbReference type="Gene3D" id="3.30.710.10">
    <property type="entry name" value="Potassium Channel Kv1.1, Chain A"/>
    <property type="match status" value="1"/>
</dbReference>
<dbReference type="EMBL" id="BLXT01001274">
    <property type="protein sequence ID" value="GFN84026.1"/>
    <property type="molecule type" value="Genomic_DNA"/>
</dbReference>
<proteinExistence type="predicted"/>
<dbReference type="InterPro" id="IPR000210">
    <property type="entry name" value="BTB/POZ_dom"/>
</dbReference>
<sequence>MPKASANQVSYTNATSAVQTLAEERQKPQFSDVTVFVGGKDFKCHKPELAATSGFFRSLFRSGLKEALEGRVVLHDFTGHDFSSDVFNDFMKWLYDGIIIFSLENVFEILELSHQLDLQVLFTECQEFLAQNLSVTHCVRVYNTSVKYNCGKLCKMSWDFLFKNF</sequence>
<accession>A0AAV3YNM2</accession>
<organism evidence="2 3">
    <name type="scientific">Plakobranchus ocellatus</name>
    <dbReference type="NCBI Taxonomy" id="259542"/>
    <lineage>
        <taxon>Eukaryota</taxon>
        <taxon>Metazoa</taxon>
        <taxon>Spiralia</taxon>
        <taxon>Lophotrochozoa</taxon>
        <taxon>Mollusca</taxon>
        <taxon>Gastropoda</taxon>
        <taxon>Heterobranchia</taxon>
        <taxon>Euthyneura</taxon>
        <taxon>Panpulmonata</taxon>
        <taxon>Sacoglossa</taxon>
        <taxon>Placobranchoidea</taxon>
        <taxon>Plakobranchidae</taxon>
        <taxon>Plakobranchus</taxon>
    </lineage>
</organism>
<dbReference type="AlphaFoldDB" id="A0AAV3YNM2"/>
<evidence type="ECO:0000313" key="2">
    <source>
        <dbReference type="EMBL" id="GFN84026.1"/>
    </source>
</evidence>
<dbReference type="Pfam" id="PF00651">
    <property type="entry name" value="BTB"/>
    <property type="match status" value="1"/>
</dbReference>
<dbReference type="InterPro" id="IPR011333">
    <property type="entry name" value="SKP1/BTB/POZ_sf"/>
</dbReference>